<evidence type="ECO:0000313" key="2">
    <source>
        <dbReference type="EMBL" id="MFD1050638.1"/>
    </source>
</evidence>
<dbReference type="PANTHER" id="PTHR33221:SF5">
    <property type="entry name" value="HTH-TYPE TRANSCRIPTIONAL REGULATOR ISCR"/>
    <property type="match status" value="1"/>
</dbReference>
<organism evidence="2 3">
    <name type="scientific">Kibdelosporangium lantanae</name>
    <dbReference type="NCBI Taxonomy" id="1497396"/>
    <lineage>
        <taxon>Bacteria</taxon>
        <taxon>Bacillati</taxon>
        <taxon>Actinomycetota</taxon>
        <taxon>Actinomycetes</taxon>
        <taxon>Pseudonocardiales</taxon>
        <taxon>Pseudonocardiaceae</taxon>
        <taxon>Kibdelosporangium</taxon>
    </lineage>
</organism>
<name>A0ABW3MKK6_9PSEU</name>
<dbReference type="Gene3D" id="1.10.10.10">
    <property type="entry name" value="Winged helix-like DNA-binding domain superfamily/Winged helix DNA-binding domain"/>
    <property type="match status" value="1"/>
</dbReference>
<accession>A0ABW3MKK6</accession>
<reference evidence="3" key="1">
    <citation type="journal article" date="2019" name="Int. J. Syst. Evol. Microbiol.">
        <title>The Global Catalogue of Microorganisms (GCM) 10K type strain sequencing project: providing services to taxonomists for standard genome sequencing and annotation.</title>
        <authorList>
            <consortium name="The Broad Institute Genomics Platform"/>
            <consortium name="The Broad Institute Genome Sequencing Center for Infectious Disease"/>
            <person name="Wu L."/>
            <person name="Ma J."/>
        </authorList>
    </citation>
    <scope>NUCLEOTIDE SEQUENCE [LARGE SCALE GENOMIC DNA]</scope>
    <source>
        <strain evidence="3">JCM 31486</strain>
    </source>
</reference>
<dbReference type="PROSITE" id="PS01332">
    <property type="entry name" value="HTH_RRF2_1"/>
    <property type="match status" value="1"/>
</dbReference>
<keyword evidence="1" id="KW-0238">DNA-binding</keyword>
<dbReference type="Proteomes" id="UP001597045">
    <property type="component" value="Unassembled WGS sequence"/>
</dbReference>
<proteinExistence type="predicted"/>
<dbReference type="EMBL" id="JBHTIS010002987">
    <property type="protein sequence ID" value="MFD1050638.1"/>
    <property type="molecule type" value="Genomic_DNA"/>
</dbReference>
<dbReference type="PROSITE" id="PS51197">
    <property type="entry name" value="HTH_RRF2_2"/>
    <property type="match status" value="1"/>
</dbReference>
<dbReference type="PANTHER" id="PTHR33221">
    <property type="entry name" value="WINGED HELIX-TURN-HELIX TRANSCRIPTIONAL REGULATOR, RRF2 FAMILY"/>
    <property type="match status" value="1"/>
</dbReference>
<dbReference type="InterPro" id="IPR030489">
    <property type="entry name" value="TR_Rrf2-type_CS"/>
</dbReference>
<evidence type="ECO:0000256" key="1">
    <source>
        <dbReference type="ARBA" id="ARBA00023125"/>
    </source>
</evidence>
<dbReference type="SUPFAM" id="SSF46785">
    <property type="entry name" value="Winged helix' DNA-binding domain"/>
    <property type="match status" value="1"/>
</dbReference>
<dbReference type="Pfam" id="PF02082">
    <property type="entry name" value="Rrf2"/>
    <property type="match status" value="1"/>
</dbReference>
<evidence type="ECO:0000313" key="3">
    <source>
        <dbReference type="Proteomes" id="UP001597045"/>
    </source>
</evidence>
<dbReference type="InterPro" id="IPR000944">
    <property type="entry name" value="Tscrpt_reg_Rrf2"/>
</dbReference>
<keyword evidence="3" id="KW-1185">Reference proteome</keyword>
<dbReference type="NCBIfam" id="TIGR00738">
    <property type="entry name" value="rrf2_super"/>
    <property type="match status" value="1"/>
</dbReference>
<gene>
    <name evidence="2" type="ORF">ACFQ1S_36495</name>
</gene>
<dbReference type="InterPro" id="IPR036388">
    <property type="entry name" value="WH-like_DNA-bd_sf"/>
</dbReference>
<dbReference type="InterPro" id="IPR036390">
    <property type="entry name" value="WH_DNA-bd_sf"/>
</dbReference>
<sequence>MRNPAVGDNARVRISTKAEYALRAMAQLAADTHDGPVTATRMAEEQQISTKFLHAVLTELKRARLVRSVRGPDGGFELARPASEITLADVLRAVDGPLVNIHDTSVSTLTYPGPAHALVDIWKAARVSMRNVFERVTLADLAKGQLPEPVAALATEYTEDVRYP</sequence>
<comment type="caution">
    <text evidence="2">The sequence shown here is derived from an EMBL/GenBank/DDBJ whole genome shotgun (WGS) entry which is preliminary data.</text>
</comment>
<protein>
    <submittedName>
        <fullName evidence="2">RrF2 family transcriptional regulator</fullName>
    </submittedName>
</protein>